<feature type="transmembrane region" description="Helical" evidence="6">
    <location>
        <begin position="234"/>
        <end position="258"/>
    </location>
</feature>
<keyword evidence="3 6" id="KW-0812">Transmembrane</keyword>
<dbReference type="Pfam" id="PF03631">
    <property type="entry name" value="Virul_fac_BrkB"/>
    <property type="match status" value="1"/>
</dbReference>
<feature type="transmembrane region" description="Helical" evidence="6">
    <location>
        <begin position="133"/>
        <end position="156"/>
    </location>
</feature>
<keyword evidence="5 6" id="KW-0472">Membrane</keyword>
<sequence>MMICRKFLRKNSFISYLIFAVCDLFESDYMFYAASIAYYTLMSIIPLFIFLFFLGMVIFHTNFQEFIPKEFLNSPLKPIINQINQVINSSGIISGTAALVMLWFSRGIFLSIERSFCEILRVDNPAGFIYRHLVIVLVILLLWALMFMFYVAHYLLAFLLPQFPALSFLSSLVAPLLLFIILLSIYYFLLPISLPISFMVRISLIVFFLLALFERFFVWFIVNVSKVSILYSSFAAVIIFLLWIYYSATVILLGVGIVKGKVIAEGEVNENSKESKGDAGDRN</sequence>
<evidence type="ECO:0000256" key="6">
    <source>
        <dbReference type="SAM" id="Phobius"/>
    </source>
</evidence>
<dbReference type="GO" id="GO:0005886">
    <property type="term" value="C:plasma membrane"/>
    <property type="evidence" value="ECO:0007669"/>
    <property type="project" value="UniProtKB-SubCell"/>
</dbReference>
<feature type="transmembrane region" description="Helical" evidence="6">
    <location>
        <begin position="202"/>
        <end position="222"/>
    </location>
</feature>
<proteinExistence type="predicted"/>
<keyword evidence="2" id="KW-1003">Cell membrane</keyword>
<evidence type="ECO:0000256" key="3">
    <source>
        <dbReference type="ARBA" id="ARBA00022692"/>
    </source>
</evidence>
<accession>A0A521DB50</accession>
<organism evidence="7 8">
    <name type="scientific">Balnearium lithotrophicum</name>
    <dbReference type="NCBI Taxonomy" id="223788"/>
    <lineage>
        <taxon>Bacteria</taxon>
        <taxon>Pseudomonadati</taxon>
        <taxon>Aquificota</taxon>
        <taxon>Aquificia</taxon>
        <taxon>Desulfurobacteriales</taxon>
        <taxon>Desulfurobacteriaceae</taxon>
        <taxon>Balnearium</taxon>
    </lineage>
</organism>
<gene>
    <name evidence="7" type="ORF">SAMN06269117_11919</name>
</gene>
<evidence type="ECO:0000256" key="4">
    <source>
        <dbReference type="ARBA" id="ARBA00022989"/>
    </source>
</evidence>
<feature type="transmembrane region" description="Helical" evidence="6">
    <location>
        <begin position="92"/>
        <end position="112"/>
    </location>
</feature>
<dbReference type="Proteomes" id="UP000317315">
    <property type="component" value="Unassembled WGS sequence"/>
</dbReference>
<evidence type="ECO:0000256" key="2">
    <source>
        <dbReference type="ARBA" id="ARBA00022475"/>
    </source>
</evidence>
<dbReference type="RefSeq" id="WP_246051351.1">
    <property type="nucleotide sequence ID" value="NZ_FXTM01000019.1"/>
</dbReference>
<dbReference type="InterPro" id="IPR017039">
    <property type="entry name" value="Virul_fac_BrkB"/>
</dbReference>
<comment type="subcellular location">
    <subcellularLocation>
        <location evidence="1">Cell membrane</location>
        <topology evidence="1">Multi-pass membrane protein</topology>
    </subcellularLocation>
</comment>
<dbReference type="EMBL" id="FXTM01000019">
    <property type="protein sequence ID" value="SMO68949.1"/>
    <property type="molecule type" value="Genomic_DNA"/>
</dbReference>
<reference evidence="7 8" key="1">
    <citation type="submission" date="2017-05" db="EMBL/GenBank/DDBJ databases">
        <authorList>
            <person name="Varghese N."/>
            <person name="Submissions S."/>
        </authorList>
    </citation>
    <scope>NUCLEOTIDE SEQUENCE [LARGE SCALE GENOMIC DNA]</scope>
    <source>
        <strain evidence="7 8">DSM 16304</strain>
    </source>
</reference>
<dbReference type="PANTHER" id="PTHR30213">
    <property type="entry name" value="INNER MEMBRANE PROTEIN YHJD"/>
    <property type="match status" value="1"/>
</dbReference>
<dbReference type="AlphaFoldDB" id="A0A521DB50"/>
<evidence type="ECO:0000256" key="5">
    <source>
        <dbReference type="ARBA" id="ARBA00023136"/>
    </source>
</evidence>
<protein>
    <submittedName>
        <fullName evidence="7">Membrane protein</fullName>
    </submittedName>
</protein>
<keyword evidence="4 6" id="KW-1133">Transmembrane helix</keyword>
<evidence type="ECO:0000313" key="8">
    <source>
        <dbReference type="Proteomes" id="UP000317315"/>
    </source>
</evidence>
<dbReference type="PANTHER" id="PTHR30213:SF0">
    <property type="entry name" value="UPF0761 MEMBRANE PROTEIN YIHY"/>
    <property type="match status" value="1"/>
</dbReference>
<evidence type="ECO:0000313" key="7">
    <source>
        <dbReference type="EMBL" id="SMO68949.1"/>
    </source>
</evidence>
<dbReference type="PIRSF" id="PIRSF035875">
    <property type="entry name" value="RNase_BN"/>
    <property type="match status" value="1"/>
</dbReference>
<feature type="transmembrane region" description="Helical" evidence="6">
    <location>
        <begin position="36"/>
        <end position="59"/>
    </location>
</feature>
<name>A0A521DB50_9BACT</name>
<feature type="transmembrane region" description="Helical" evidence="6">
    <location>
        <begin position="168"/>
        <end position="190"/>
    </location>
</feature>
<evidence type="ECO:0000256" key="1">
    <source>
        <dbReference type="ARBA" id="ARBA00004651"/>
    </source>
</evidence>
<keyword evidence="8" id="KW-1185">Reference proteome</keyword>